<feature type="compositionally biased region" description="Basic and acidic residues" evidence="1">
    <location>
        <begin position="150"/>
        <end position="172"/>
    </location>
</feature>
<sequence>MAVPPPPRRLRLQRAPGLPLKGASATSLRPPLPCSSEHKRSKPQHFFTYTTRGRDVRPYPVLFRLRCPLLTPHVAVRATPPPRATHASQPAWPPSHRWITYSPAFAVRIRSDAGRRMPWCVQRPRSLLGPLLGRPWHNSLPLPRASPAGRSEEVQKATWGRDEEMERRRHGR</sequence>
<dbReference type="EMBL" id="ML122290">
    <property type="protein sequence ID" value="RPD56109.1"/>
    <property type="molecule type" value="Genomic_DNA"/>
</dbReference>
<reference evidence="2" key="1">
    <citation type="journal article" date="2018" name="Genome Biol. Evol.">
        <title>Genomics and development of Lentinus tigrinus, a white-rot wood-decaying mushroom with dimorphic fruiting bodies.</title>
        <authorList>
            <person name="Wu B."/>
            <person name="Xu Z."/>
            <person name="Knudson A."/>
            <person name="Carlson A."/>
            <person name="Chen N."/>
            <person name="Kovaka S."/>
            <person name="LaButti K."/>
            <person name="Lipzen A."/>
            <person name="Pennachio C."/>
            <person name="Riley R."/>
            <person name="Schakwitz W."/>
            <person name="Umezawa K."/>
            <person name="Ohm R.A."/>
            <person name="Grigoriev I.V."/>
            <person name="Nagy L.G."/>
            <person name="Gibbons J."/>
            <person name="Hibbett D."/>
        </authorList>
    </citation>
    <scope>NUCLEOTIDE SEQUENCE [LARGE SCALE GENOMIC DNA]</scope>
    <source>
        <strain evidence="2">ALCF2SS1-6</strain>
    </source>
</reference>
<feature type="region of interest" description="Disordered" evidence="1">
    <location>
        <begin position="140"/>
        <end position="172"/>
    </location>
</feature>
<keyword evidence="3" id="KW-1185">Reference proteome</keyword>
<proteinExistence type="predicted"/>
<evidence type="ECO:0000256" key="1">
    <source>
        <dbReference type="SAM" id="MobiDB-lite"/>
    </source>
</evidence>
<dbReference type="AlphaFoldDB" id="A0A5C2RYL2"/>
<feature type="region of interest" description="Disordered" evidence="1">
    <location>
        <begin position="1"/>
        <end position="43"/>
    </location>
</feature>
<evidence type="ECO:0000313" key="3">
    <source>
        <dbReference type="Proteomes" id="UP000313359"/>
    </source>
</evidence>
<dbReference type="Proteomes" id="UP000313359">
    <property type="component" value="Unassembled WGS sequence"/>
</dbReference>
<accession>A0A5C2RYL2</accession>
<organism evidence="2 3">
    <name type="scientific">Lentinus tigrinus ALCF2SS1-6</name>
    <dbReference type="NCBI Taxonomy" id="1328759"/>
    <lineage>
        <taxon>Eukaryota</taxon>
        <taxon>Fungi</taxon>
        <taxon>Dikarya</taxon>
        <taxon>Basidiomycota</taxon>
        <taxon>Agaricomycotina</taxon>
        <taxon>Agaricomycetes</taxon>
        <taxon>Polyporales</taxon>
        <taxon>Polyporaceae</taxon>
        <taxon>Lentinus</taxon>
    </lineage>
</organism>
<name>A0A5C2RYL2_9APHY</name>
<gene>
    <name evidence="2" type="ORF">L227DRAFT_286785</name>
</gene>
<evidence type="ECO:0000313" key="2">
    <source>
        <dbReference type="EMBL" id="RPD56109.1"/>
    </source>
</evidence>
<protein>
    <submittedName>
        <fullName evidence="2">Uncharacterized protein</fullName>
    </submittedName>
</protein>